<sequence>MVSKRCSQCSELPYYKSADEALAAIERKCSVCAAAAAAAAAAASWSTRDLEFTKPPAVPIVNGVQNGDAAPIVYTKIISKLLYSAKGVWAL</sequence>
<gene>
    <name evidence="1" type="ORF">LNINA_LOCUS12637</name>
</gene>
<evidence type="ECO:0000313" key="2">
    <source>
        <dbReference type="Proteomes" id="UP001497472"/>
    </source>
</evidence>
<reference evidence="1 2" key="1">
    <citation type="submission" date="2023-11" db="EMBL/GenBank/DDBJ databases">
        <authorList>
            <person name="Okamura Y."/>
        </authorList>
    </citation>
    <scope>NUCLEOTIDE SEQUENCE [LARGE SCALE GENOMIC DNA]</scope>
</reference>
<proteinExistence type="predicted"/>
<protein>
    <submittedName>
        <fullName evidence="1">Uncharacterized protein</fullName>
    </submittedName>
</protein>
<accession>A0AAV1JVV5</accession>
<dbReference type="Proteomes" id="UP001497472">
    <property type="component" value="Unassembled WGS sequence"/>
</dbReference>
<dbReference type="AlphaFoldDB" id="A0AAV1JVV5"/>
<name>A0AAV1JVV5_9NEOP</name>
<evidence type="ECO:0000313" key="1">
    <source>
        <dbReference type="EMBL" id="CAK1553667.1"/>
    </source>
</evidence>
<comment type="caution">
    <text evidence="1">The sequence shown here is derived from an EMBL/GenBank/DDBJ whole genome shotgun (WGS) entry which is preliminary data.</text>
</comment>
<dbReference type="EMBL" id="CAVLEF010000225">
    <property type="protein sequence ID" value="CAK1553667.1"/>
    <property type="molecule type" value="Genomic_DNA"/>
</dbReference>
<keyword evidence="2" id="KW-1185">Reference proteome</keyword>
<organism evidence="1 2">
    <name type="scientific">Leptosia nina</name>
    <dbReference type="NCBI Taxonomy" id="320188"/>
    <lineage>
        <taxon>Eukaryota</taxon>
        <taxon>Metazoa</taxon>
        <taxon>Ecdysozoa</taxon>
        <taxon>Arthropoda</taxon>
        <taxon>Hexapoda</taxon>
        <taxon>Insecta</taxon>
        <taxon>Pterygota</taxon>
        <taxon>Neoptera</taxon>
        <taxon>Endopterygota</taxon>
        <taxon>Lepidoptera</taxon>
        <taxon>Glossata</taxon>
        <taxon>Ditrysia</taxon>
        <taxon>Papilionoidea</taxon>
        <taxon>Pieridae</taxon>
        <taxon>Pierinae</taxon>
        <taxon>Leptosia</taxon>
    </lineage>
</organism>